<dbReference type="GO" id="GO:0016791">
    <property type="term" value="F:phosphatase activity"/>
    <property type="evidence" value="ECO:0007669"/>
    <property type="project" value="TreeGrafter"/>
</dbReference>
<dbReference type="KEGG" id="hni:W911_09670"/>
<dbReference type="Pfam" id="PF13344">
    <property type="entry name" value="Hydrolase_6"/>
    <property type="match status" value="1"/>
</dbReference>
<dbReference type="CDD" id="cd07525">
    <property type="entry name" value="HAD_like"/>
    <property type="match status" value="1"/>
</dbReference>
<dbReference type="NCBIfam" id="TIGR01459">
    <property type="entry name" value="HAD-SF-IIA-hyp4"/>
    <property type="match status" value="1"/>
</dbReference>
<gene>
    <name evidence="1" type="ORF">W911_09670</name>
</gene>
<dbReference type="RefSeq" id="WP_023787296.1">
    <property type="nucleotide sequence ID" value="NC_022997.1"/>
</dbReference>
<keyword evidence="2" id="KW-1185">Reference proteome</keyword>
<dbReference type="SUPFAM" id="SSF56784">
    <property type="entry name" value="HAD-like"/>
    <property type="match status" value="1"/>
</dbReference>
<dbReference type="Pfam" id="PF13242">
    <property type="entry name" value="Hydrolase_like"/>
    <property type="match status" value="1"/>
</dbReference>
<dbReference type="InterPro" id="IPR036412">
    <property type="entry name" value="HAD-like_sf"/>
</dbReference>
<dbReference type="STRING" id="1029756.W911_09670"/>
<name>V5SDN4_9HYPH</name>
<dbReference type="PANTHER" id="PTHR19288:SF90">
    <property type="entry name" value="OS08G0542600 PROTEIN"/>
    <property type="match status" value="1"/>
</dbReference>
<reference evidence="1 2" key="1">
    <citation type="journal article" date="2014" name="Genome Announc.">
        <title>Complete Genome Sequence of Hyphomicrobium nitrativorans Strain NL23, a Denitrifying Bacterium Isolated from Biofilm of a Methanol-Fed Denitrification System Treating Seawater at the Montreal Biodome.</title>
        <authorList>
            <person name="Martineau C."/>
            <person name="Villeneuve C."/>
            <person name="Mauffrey F."/>
            <person name="Villemur R."/>
        </authorList>
    </citation>
    <scope>NUCLEOTIDE SEQUENCE [LARGE SCALE GENOMIC DNA]</scope>
    <source>
        <strain evidence="1">NL23</strain>
    </source>
</reference>
<dbReference type="NCBIfam" id="TIGR01460">
    <property type="entry name" value="HAD-SF-IIA"/>
    <property type="match status" value="1"/>
</dbReference>
<dbReference type="EMBL" id="CP006912">
    <property type="protein sequence ID" value="AHB48597.1"/>
    <property type="molecule type" value="Genomic_DNA"/>
</dbReference>
<dbReference type="Proteomes" id="UP000018542">
    <property type="component" value="Chromosome"/>
</dbReference>
<dbReference type="OrthoDB" id="9791073at2"/>
<dbReference type="PANTHER" id="PTHR19288">
    <property type="entry name" value="4-NITROPHENYLPHOSPHATASE-RELATED"/>
    <property type="match status" value="1"/>
</dbReference>
<dbReference type="PATRIC" id="fig|1029756.8.peg.2012"/>
<dbReference type="GO" id="GO:0005737">
    <property type="term" value="C:cytoplasm"/>
    <property type="evidence" value="ECO:0007669"/>
    <property type="project" value="TreeGrafter"/>
</dbReference>
<dbReference type="HOGENOM" id="CLU_043473_2_1_5"/>
<proteinExistence type="predicted"/>
<sequence>MTEPTAKPTQHPIPILASIDDLGPPRDAWLTDIWGVMHNGVAPFRGASDACVRFREAGGTVLLLSNAPRPHTSVAEQLDRIGIPRAAWDAILTSGDAARALIGTYAGRPVFPLGPERDAPVYDGLPVTLSDATAADVISCTGLFDDETETPDDYTALLADFAARNVPMICANPDLTVERGNRIVYCAGAIAAEYEKLGGRVSYAGKPHGPIYDLAFEALAKLRAKPVPRDRILAIGDGIRTDITGAARAGIASVFIASGIHVASELTSTGLDELFPDPAIRPLAAMSALA</sequence>
<dbReference type="InterPro" id="IPR006357">
    <property type="entry name" value="HAD-SF_hydro_IIA"/>
</dbReference>
<dbReference type="Gene3D" id="3.40.50.1000">
    <property type="entry name" value="HAD superfamily/HAD-like"/>
    <property type="match status" value="2"/>
</dbReference>
<dbReference type="InterPro" id="IPR023214">
    <property type="entry name" value="HAD_sf"/>
</dbReference>
<protein>
    <submittedName>
        <fullName evidence="1">Haloacid dehalogenase</fullName>
    </submittedName>
</protein>
<organism evidence="1 2">
    <name type="scientific">Hyphomicrobium nitrativorans NL23</name>
    <dbReference type="NCBI Taxonomy" id="1029756"/>
    <lineage>
        <taxon>Bacteria</taxon>
        <taxon>Pseudomonadati</taxon>
        <taxon>Pseudomonadota</taxon>
        <taxon>Alphaproteobacteria</taxon>
        <taxon>Hyphomicrobiales</taxon>
        <taxon>Hyphomicrobiaceae</taxon>
        <taxon>Hyphomicrobium</taxon>
    </lineage>
</organism>
<accession>V5SDN4</accession>
<evidence type="ECO:0000313" key="1">
    <source>
        <dbReference type="EMBL" id="AHB48597.1"/>
    </source>
</evidence>
<dbReference type="AlphaFoldDB" id="V5SDN4"/>
<evidence type="ECO:0000313" key="2">
    <source>
        <dbReference type="Proteomes" id="UP000018542"/>
    </source>
</evidence>
<dbReference type="InterPro" id="IPR006356">
    <property type="entry name" value="HAD-SF_hydro_IIA_hyp3"/>
</dbReference>